<evidence type="ECO:0000313" key="1">
    <source>
        <dbReference type="EMBL" id="MDJ1494193.1"/>
    </source>
</evidence>
<accession>A0ABT7CKB1</accession>
<evidence type="ECO:0000313" key="2">
    <source>
        <dbReference type="Proteomes" id="UP001228581"/>
    </source>
</evidence>
<name>A0ABT7CKB1_9BACT</name>
<organism evidence="1 2">
    <name type="scientific">Xanthocytophaga flava</name>
    <dbReference type="NCBI Taxonomy" id="3048013"/>
    <lineage>
        <taxon>Bacteria</taxon>
        <taxon>Pseudomonadati</taxon>
        <taxon>Bacteroidota</taxon>
        <taxon>Cytophagia</taxon>
        <taxon>Cytophagales</taxon>
        <taxon>Rhodocytophagaceae</taxon>
        <taxon>Xanthocytophaga</taxon>
    </lineage>
</organism>
<keyword evidence="2" id="KW-1185">Reference proteome</keyword>
<comment type="caution">
    <text evidence="1">The sequence shown here is derived from an EMBL/GenBank/DDBJ whole genome shotgun (WGS) entry which is preliminary data.</text>
</comment>
<sequence>MQTETQEKVYMSEKQMISDITGYAIGTINACLHGDRQDSDAARVIRKVLDEMRTYQKITMHTLVEILKGKYGRKDS</sequence>
<protein>
    <submittedName>
        <fullName evidence="1">Uncharacterized protein</fullName>
    </submittedName>
</protein>
<dbReference type="EMBL" id="JASJOT010000008">
    <property type="protein sequence ID" value="MDJ1494193.1"/>
    <property type="molecule type" value="Genomic_DNA"/>
</dbReference>
<gene>
    <name evidence="1" type="ORF">QNI19_14715</name>
</gene>
<dbReference type="RefSeq" id="WP_313997144.1">
    <property type="nucleotide sequence ID" value="NZ_JASJOT010000008.1"/>
</dbReference>
<reference evidence="1 2" key="1">
    <citation type="submission" date="2023-05" db="EMBL/GenBank/DDBJ databases">
        <authorList>
            <person name="Zhang X."/>
        </authorList>
    </citation>
    <scope>NUCLEOTIDE SEQUENCE [LARGE SCALE GENOMIC DNA]</scope>
    <source>
        <strain evidence="1 2">DM2B3-1</strain>
    </source>
</reference>
<proteinExistence type="predicted"/>
<dbReference type="Proteomes" id="UP001228581">
    <property type="component" value="Unassembled WGS sequence"/>
</dbReference>